<reference evidence="2 3" key="1">
    <citation type="submission" date="2023-03" db="EMBL/GenBank/DDBJ databases">
        <title>High recombination rates correlate with genetic variation in Cardiocondyla obscurior ants.</title>
        <authorList>
            <person name="Errbii M."/>
        </authorList>
    </citation>
    <scope>NUCLEOTIDE SEQUENCE [LARGE SCALE GENOMIC DNA]</scope>
    <source>
        <strain evidence="2">Alpha-2009</strain>
        <tissue evidence="2">Whole body</tissue>
    </source>
</reference>
<protein>
    <submittedName>
        <fullName evidence="2">Uncharacterized protein</fullName>
    </submittedName>
</protein>
<feature type="region of interest" description="Disordered" evidence="1">
    <location>
        <begin position="96"/>
        <end position="286"/>
    </location>
</feature>
<dbReference type="AlphaFoldDB" id="A0AAW2GP88"/>
<dbReference type="EMBL" id="JADYXP020000003">
    <property type="protein sequence ID" value="KAL0128611.1"/>
    <property type="molecule type" value="Genomic_DNA"/>
</dbReference>
<sequence>MYKLGRPGRVDRAECRGRGYSAQSTSSAVQAVPIGQSVAVADTRRKVQARPSRLYQSDRVSRSRILGAKYSSAVQAMSIGQSVAVADARRNALAREAECRGRKRSKKGGGARERPSPEGDGIGDGRERPVKGRLGSARVVDRTVTRTAGSARSRGGSGAPESWTKRSRGRPEAPGRGKARERPNRGQTVTRTAGSARTVTRTAGSARSRGGSEAPESWTERSRGRPGAPGRGKARERPSRGQTVTRTAGSARVVEVTVLRKAGSARSRESSGAPESCGAKSVSRAG</sequence>
<comment type="caution">
    <text evidence="2">The sequence shown here is derived from an EMBL/GenBank/DDBJ whole genome shotgun (WGS) entry which is preliminary data.</text>
</comment>
<proteinExistence type="predicted"/>
<feature type="region of interest" description="Disordered" evidence="1">
    <location>
        <begin position="1"/>
        <end position="28"/>
    </location>
</feature>
<feature type="compositionally biased region" description="Basic and acidic residues" evidence="1">
    <location>
        <begin position="110"/>
        <end position="130"/>
    </location>
</feature>
<evidence type="ECO:0000256" key="1">
    <source>
        <dbReference type="SAM" id="MobiDB-lite"/>
    </source>
</evidence>
<feature type="compositionally biased region" description="Polar residues" evidence="1">
    <location>
        <begin position="185"/>
        <end position="205"/>
    </location>
</feature>
<accession>A0AAW2GP88</accession>
<feature type="compositionally biased region" description="Basic and acidic residues" evidence="1">
    <location>
        <begin position="8"/>
        <end position="17"/>
    </location>
</feature>
<name>A0AAW2GP88_9HYME</name>
<evidence type="ECO:0000313" key="2">
    <source>
        <dbReference type="EMBL" id="KAL0128611.1"/>
    </source>
</evidence>
<feature type="compositionally biased region" description="Low complexity" evidence="1">
    <location>
        <begin position="145"/>
        <end position="154"/>
    </location>
</feature>
<organism evidence="2 3">
    <name type="scientific">Cardiocondyla obscurior</name>
    <dbReference type="NCBI Taxonomy" id="286306"/>
    <lineage>
        <taxon>Eukaryota</taxon>
        <taxon>Metazoa</taxon>
        <taxon>Ecdysozoa</taxon>
        <taxon>Arthropoda</taxon>
        <taxon>Hexapoda</taxon>
        <taxon>Insecta</taxon>
        <taxon>Pterygota</taxon>
        <taxon>Neoptera</taxon>
        <taxon>Endopterygota</taxon>
        <taxon>Hymenoptera</taxon>
        <taxon>Apocrita</taxon>
        <taxon>Aculeata</taxon>
        <taxon>Formicoidea</taxon>
        <taxon>Formicidae</taxon>
        <taxon>Myrmicinae</taxon>
        <taxon>Cardiocondyla</taxon>
    </lineage>
</organism>
<keyword evidence="3" id="KW-1185">Reference proteome</keyword>
<dbReference type="Proteomes" id="UP001430953">
    <property type="component" value="Unassembled WGS sequence"/>
</dbReference>
<feature type="compositionally biased region" description="Basic and acidic residues" evidence="1">
    <location>
        <begin position="169"/>
        <end position="184"/>
    </location>
</feature>
<gene>
    <name evidence="2" type="ORF">PUN28_003765</name>
</gene>
<evidence type="ECO:0000313" key="3">
    <source>
        <dbReference type="Proteomes" id="UP001430953"/>
    </source>
</evidence>